<accession>A0AAE3GJX0</accession>
<dbReference type="InterPro" id="IPR037401">
    <property type="entry name" value="SnoaL-like"/>
</dbReference>
<sequence length="122" mass="13081">MSDLNELVDRYLAVWNEPDPQARQQAIAGLWTEDGSYTDPLADVVGHEAIGAVIAGAREQFPGFVFTRAGAVDAHHNIARFTWELAPADGGEALVVGFDVAVVAEDGRLRGIYGFLDKVPSA</sequence>
<dbReference type="Proteomes" id="UP001206128">
    <property type="component" value="Unassembled WGS sequence"/>
</dbReference>
<dbReference type="Pfam" id="PF12680">
    <property type="entry name" value="SnoaL_2"/>
    <property type="match status" value="1"/>
</dbReference>
<dbReference type="Gene3D" id="3.10.450.50">
    <property type="match status" value="1"/>
</dbReference>
<evidence type="ECO:0000313" key="2">
    <source>
        <dbReference type="EMBL" id="MCP2168918.1"/>
    </source>
</evidence>
<evidence type="ECO:0000259" key="1">
    <source>
        <dbReference type="Pfam" id="PF12680"/>
    </source>
</evidence>
<dbReference type="RefSeq" id="WP_253777210.1">
    <property type="nucleotide sequence ID" value="NZ_JAMTCK010000016.1"/>
</dbReference>
<name>A0AAE3GJX0_9PSEU</name>
<comment type="caution">
    <text evidence="2">The sequence shown here is derived from an EMBL/GenBank/DDBJ whole genome shotgun (WGS) entry which is preliminary data.</text>
</comment>
<reference evidence="2" key="1">
    <citation type="submission" date="2022-06" db="EMBL/GenBank/DDBJ databases">
        <title>Genomic Encyclopedia of Archaeal and Bacterial Type Strains, Phase II (KMG-II): from individual species to whole genera.</title>
        <authorList>
            <person name="Goeker M."/>
        </authorList>
    </citation>
    <scope>NUCLEOTIDE SEQUENCE</scope>
    <source>
        <strain evidence="2">DSM 43935</strain>
    </source>
</reference>
<organism evidence="2 3">
    <name type="scientific">Goodfellowiella coeruleoviolacea</name>
    <dbReference type="NCBI Taxonomy" id="334858"/>
    <lineage>
        <taxon>Bacteria</taxon>
        <taxon>Bacillati</taxon>
        <taxon>Actinomycetota</taxon>
        <taxon>Actinomycetes</taxon>
        <taxon>Pseudonocardiales</taxon>
        <taxon>Pseudonocardiaceae</taxon>
        <taxon>Goodfellowiella</taxon>
    </lineage>
</organism>
<keyword evidence="3" id="KW-1185">Reference proteome</keyword>
<proteinExistence type="predicted"/>
<protein>
    <submittedName>
        <fullName evidence="2">SnoaL-like domain-containing protein</fullName>
    </submittedName>
</protein>
<dbReference type="AlphaFoldDB" id="A0AAE3GJX0"/>
<feature type="domain" description="SnoaL-like" evidence="1">
    <location>
        <begin position="8"/>
        <end position="109"/>
    </location>
</feature>
<dbReference type="SUPFAM" id="SSF54427">
    <property type="entry name" value="NTF2-like"/>
    <property type="match status" value="1"/>
</dbReference>
<gene>
    <name evidence="2" type="ORF">LX83_005798</name>
</gene>
<dbReference type="InterPro" id="IPR032710">
    <property type="entry name" value="NTF2-like_dom_sf"/>
</dbReference>
<dbReference type="EMBL" id="JAMTCK010000016">
    <property type="protein sequence ID" value="MCP2168918.1"/>
    <property type="molecule type" value="Genomic_DNA"/>
</dbReference>
<evidence type="ECO:0000313" key="3">
    <source>
        <dbReference type="Proteomes" id="UP001206128"/>
    </source>
</evidence>